<dbReference type="Pfam" id="PF23717">
    <property type="entry name" value="DUF7159"/>
    <property type="match status" value="1"/>
</dbReference>
<feature type="domain" description="DUF7159" evidence="3">
    <location>
        <begin position="2"/>
        <end position="226"/>
    </location>
</feature>
<proteinExistence type="predicted"/>
<name>A0ABW9L7U7_9MYCO</name>
<dbReference type="RefSeq" id="WP_409543419.1">
    <property type="nucleotide sequence ID" value="NZ_JBKBDD010000004.1"/>
</dbReference>
<keyword evidence="2" id="KW-1133">Transmembrane helix</keyword>
<comment type="caution">
    <text evidence="4">The sequence shown here is derived from an EMBL/GenBank/DDBJ whole genome shotgun (WGS) entry which is preliminary data.</text>
</comment>
<feature type="region of interest" description="Disordered" evidence="1">
    <location>
        <begin position="269"/>
        <end position="291"/>
    </location>
</feature>
<feature type="transmembrane region" description="Helical" evidence="2">
    <location>
        <begin position="243"/>
        <end position="262"/>
    </location>
</feature>
<dbReference type="InterPro" id="IPR055583">
    <property type="entry name" value="DUF7159"/>
</dbReference>
<reference evidence="4 5" key="1">
    <citation type="submission" date="2024-12" db="EMBL/GenBank/DDBJ databases">
        <title>The coexistence of Mycolicibacterium septicum and Mycolicibacterium nivoides in clinical samples.</title>
        <authorList>
            <person name="Wang C."/>
            <person name="Feng Y."/>
            <person name="Zong Z."/>
        </authorList>
    </citation>
    <scope>NUCLEOTIDE SEQUENCE [LARGE SCALE GENOMIC DNA]</scope>
    <source>
        <strain evidence="4 5">120309</strain>
    </source>
</reference>
<accession>A0ABW9L7U7</accession>
<evidence type="ECO:0000313" key="5">
    <source>
        <dbReference type="Proteomes" id="UP001635816"/>
    </source>
</evidence>
<keyword evidence="2" id="KW-0472">Membrane</keyword>
<dbReference type="Proteomes" id="UP001635816">
    <property type="component" value="Unassembled WGS sequence"/>
</dbReference>
<dbReference type="EMBL" id="JBKBDD010000004">
    <property type="protein sequence ID" value="MFN6543997.1"/>
    <property type="molecule type" value="Genomic_DNA"/>
</dbReference>
<keyword evidence="5" id="KW-1185">Reference proteome</keyword>
<evidence type="ECO:0000256" key="1">
    <source>
        <dbReference type="SAM" id="MobiDB-lite"/>
    </source>
</evidence>
<keyword evidence="2" id="KW-0812">Transmembrane</keyword>
<sequence length="331" mass="34237">MDVVIGIAMTSHDARLLLVEGTHGDGSVIDHDSLDPDNRVSVERSDFREHIVNAVIDTRAAAPANGYTVTRIALTWTDAVAGEARQLLDALKEQGITNVAVASSADALEAAAEYTAHIADCDSIALCVVEPEVTMLAAIGAEGEDGTRRLRSRRLDGPDAATAVLALRGLCDSFPESIAEVAIAGSAPEAESLVEEVNSVMARSVVLGDDAALLLARGALLASADRRDETAPAVKRDPLTHTLAMVVATAVLIVAGSVFLALTMRGGTGNSPPHAASTPVEHAAPVSPPEPPIHTVVRKVVPLVGRAAGKSLAPDADADTALPPLPQVVRR</sequence>
<evidence type="ECO:0000256" key="2">
    <source>
        <dbReference type="SAM" id="Phobius"/>
    </source>
</evidence>
<protein>
    <recommendedName>
        <fullName evidence="3">DUF7159 domain-containing protein</fullName>
    </recommendedName>
</protein>
<evidence type="ECO:0000259" key="3">
    <source>
        <dbReference type="Pfam" id="PF23717"/>
    </source>
</evidence>
<evidence type="ECO:0000313" key="4">
    <source>
        <dbReference type="EMBL" id="MFN6543997.1"/>
    </source>
</evidence>
<organism evidence="4 5">
    <name type="scientific">Mycolicibacterium nivoides</name>
    <dbReference type="NCBI Taxonomy" id="2487344"/>
    <lineage>
        <taxon>Bacteria</taxon>
        <taxon>Bacillati</taxon>
        <taxon>Actinomycetota</taxon>
        <taxon>Actinomycetes</taxon>
        <taxon>Mycobacteriales</taxon>
        <taxon>Mycobacteriaceae</taxon>
        <taxon>Mycolicibacterium</taxon>
    </lineage>
</organism>
<gene>
    <name evidence="4" type="ORF">ACK4CT_12485</name>
</gene>